<feature type="transmembrane region" description="Helical" evidence="1">
    <location>
        <begin position="12"/>
        <end position="30"/>
    </location>
</feature>
<evidence type="ECO:0000313" key="3">
    <source>
        <dbReference type="Proteomes" id="UP000202511"/>
    </source>
</evidence>
<dbReference type="EMBL" id="KP136319">
    <property type="protein sequence ID" value="AJF97068.1"/>
    <property type="molecule type" value="Genomic_DNA"/>
</dbReference>
<accession>A0A0B5IWJ1</accession>
<dbReference type="KEGG" id="vg:23461985"/>
<evidence type="ECO:0000313" key="2">
    <source>
        <dbReference type="EMBL" id="AJF97068.1"/>
    </source>
</evidence>
<evidence type="ECO:0000256" key="1">
    <source>
        <dbReference type="SAM" id="Phobius"/>
    </source>
</evidence>
<name>A0A0B5IWJ1_9VIRU</name>
<protein>
    <submittedName>
        <fullName evidence="2">Uncharacterized protein</fullName>
    </submittedName>
</protein>
<dbReference type="Proteomes" id="UP000202511">
    <property type="component" value="Segment"/>
</dbReference>
<organism evidence="2 3">
    <name type="scientific">Pandoravirus inopinatum</name>
    <dbReference type="NCBI Taxonomy" id="1605721"/>
    <lineage>
        <taxon>Viruses</taxon>
        <taxon>Pandoravirus</taxon>
    </lineage>
</organism>
<dbReference type="GeneID" id="23461985"/>
<dbReference type="RefSeq" id="YP_009119303.1">
    <property type="nucleotide sequence ID" value="NC_026440.1"/>
</dbReference>
<keyword evidence="1" id="KW-0472">Membrane</keyword>
<keyword evidence="1" id="KW-1133">Transmembrane helix</keyword>
<sequence length="123" mass="14133">MQGRRDRVRSAHIFYQFFSCGFVFFLLVWLQGRAQCWHLVDDGPAGRRPTLCGATDGPFCCGQSSDPAHGRQRGKKSWIRFRLCADWAHIGVVPLQWQSTKKGWRSGLKSTYRRRVESTTNAK</sequence>
<reference evidence="2 3" key="1">
    <citation type="journal article" date="2015" name="Parasitol. Res.">
        <title>Viruses in close associations with free-living amoebae.</title>
        <authorList>
            <person name="Scheid P."/>
        </authorList>
    </citation>
    <scope>NUCLEOTIDE SEQUENCE [LARGE SCALE GENOMIC DNA]</scope>
    <source>
        <strain evidence="2">KlaHel</strain>
    </source>
</reference>
<keyword evidence="1" id="KW-0812">Transmembrane</keyword>
<proteinExistence type="predicted"/>